<sequence length="378" mass="40906">MQAKLRSTVAAAMLLAPAALTFLAEPAAAQQRAAAQPAITNMALNSDAGLSPGATLRVQVQATPHARRATIALGDSGITVPLQQQSPGQYAGSYVIRRSDRIDPMQLMTARLTYGERVYSRQFNFPPAFQALSMGARGEPREEVRNARRDQQSPDITDLTPANGERIGERGNARVSARLSDEGSGVDPSSVRVRINGRDVSADARVTDDRVVFREDLEPGRYVAEVSVRDKVGNLTRKSWNFEVAERGRDRYGENERGRDRAGENRDRYAGSGPLPLQVTSQGDNMVVGANGNLVIRGRTVPFATVRLQVESVVRAPGMFGISTPVADRTVQADGNGHFEANVSPRGLPLPGTRYDVRVTATSGSETAEERLTLQQRG</sequence>
<proteinExistence type="predicted"/>
<evidence type="ECO:0000313" key="4">
    <source>
        <dbReference type="Proteomes" id="UP000806285"/>
    </source>
</evidence>
<feature type="region of interest" description="Disordered" evidence="1">
    <location>
        <begin position="135"/>
        <end position="167"/>
    </location>
</feature>
<feature type="compositionally biased region" description="Basic and acidic residues" evidence="1">
    <location>
        <begin position="251"/>
        <end position="269"/>
    </location>
</feature>
<keyword evidence="4" id="KW-1185">Reference proteome</keyword>
<feature type="chain" id="PRO_5045715655" description="Macroglobulin domain-containing protein" evidence="2">
    <location>
        <begin position="30"/>
        <end position="378"/>
    </location>
</feature>
<dbReference type="Proteomes" id="UP000806285">
    <property type="component" value="Unassembled WGS sequence"/>
</dbReference>
<evidence type="ECO:0000256" key="1">
    <source>
        <dbReference type="SAM" id="MobiDB-lite"/>
    </source>
</evidence>
<keyword evidence="2" id="KW-0732">Signal</keyword>
<organism evidence="3 4">
    <name type="scientific">Ramlibacter pallidus</name>
    <dbReference type="NCBI Taxonomy" id="2780087"/>
    <lineage>
        <taxon>Bacteria</taxon>
        <taxon>Pseudomonadati</taxon>
        <taxon>Pseudomonadota</taxon>
        <taxon>Betaproteobacteria</taxon>
        <taxon>Burkholderiales</taxon>
        <taxon>Comamonadaceae</taxon>
        <taxon>Ramlibacter</taxon>
    </lineage>
</organism>
<evidence type="ECO:0000256" key="2">
    <source>
        <dbReference type="SAM" id="SignalP"/>
    </source>
</evidence>
<feature type="signal peptide" evidence="2">
    <location>
        <begin position="1"/>
        <end position="29"/>
    </location>
</feature>
<reference evidence="3 4" key="1">
    <citation type="submission" date="2020-10" db="EMBL/GenBank/DDBJ databases">
        <title>Ramlibacter sp. HM2 16S ribosomal RNA gene Genome sequencing and assembly.</title>
        <authorList>
            <person name="Kang M."/>
        </authorList>
    </citation>
    <scope>NUCLEOTIDE SEQUENCE [LARGE SCALE GENOMIC DNA]</scope>
    <source>
        <strain evidence="3 4">HM2</strain>
    </source>
</reference>
<evidence type="ECO:0000313" key="3">
    <source>
        <dbReference type="EMBL" id="MBE7369594.1"/>
    </source>
</evidence>
<dbReference type="EMBL" id="JADDIV010000005">
    <property type="protein sequence ID" value="MBE7369594.1"/>
    <property type="molecule type" value="Genomic_DNA"/>
</dbReference>
<dbReference type="RefSeq" id="WP_193678210.1">
    <property type="nucleotide sequence ID" value="NZ_JADDIV010000005.1"/>
</dbReference>
<accession>A0ABR9S7T8</accession>
<comment type="caution">
    <text evidence="3">The sequence shown here is derived from an EMBL/GenBank/DDBJ whole genome shotgun (WGS) entry which is preliminary data.</text>
</comment>
<evidence type="ECO:0008006" key="5">
    <source>
        <dbReference type="Google" id="ProtNLM"/>
    </source>
</evidence>
<gene>
    <name evidence="3" type="ORF">IM787_18670</name>
</gene>
<name>A0ABR9S7T8_9BURK</name>
<feature type="region of interest" description="Disordered" evidence="1">
    <location>
        <begin position="251"/>
        <end position="283"/>
    </location>
</feature>
<feature type="compositionally biased region" description="Basic and acidic residues" evidence="1">
    <location>
        <begin position="138"/>
        <end position="152"/>
    </location>
</feature>
<protein>
    <recommendedName>
        <fullName evidence="5">Macroglobulin domain-containing protein</fullName>
    </recommendedName>
</protein>